<evidence type="ECO:0000313" key="2">
    <source>
        <dbReference type="Proteomes" id="UP000801492"/>
    </source>
</evidence>
<reference evidence="1" key="1">
    <citation type="submission" date="2019-08" db="EMBL/GenBank/DDBJ databases">
        <title>The genome of the North American firefly Photinus pyralis.</title>
        <authorList>
            <consortium name="Photinus pyralis genome working group"/>
            <person name="Fallon T.R."/>
            <person name="Sander Lower S.E."/>
            <person name="Weng J.-K."/>
        </authorList>
    </citation>
    <scope>NUCLEOTIDE SEQUENCE</scope>
    <source>
        <strain evidence="1">TRF0915ILg1</strain>
        <tissue evidence="1">Whole body</tissue>
    </source>
</reference>
<protein>
    <submittedName>
        <fullName evidence="1">Uncharacterized protein</fullName>
    </submittedName>
</protein>
<keyword evidence="2" id="KW-1185">Reference proteome</keyword>
<evidence type="ECO:0000313" key="1">
    <source>
        <dbReference type="EMBL" id="KAF2891192.1"/>
    </source>
</evidence>
<proteinExistence type="predicted"/>
<dbReference type="EMBL" id="VTPC01037047">
    <property type="protein sequence ID" value="KAF2891192.1"/>
    <property type="molecule type" value="Genomic_DNA"/>
</dbReference>
<sequence length="289" mass="34426">MKNTKTESFFCYVEVDGEKYRNLLREEKVNIGWDQCRGKGLEKRYRVPEMCWPAQRKRVFRRGERNQVHKLQNCHRQTKVKNRLPTCSVEITTETELTTKLKHNQILYLNSQSYLAHFEQIEILAETYTSSIIILSETCTTTDIEPFEVDIQGHISVRCDSHSRHTGGVFVLIRKDIRFTFMSSAILERNAWILSLRQQKTVLDRRHYSGHKLQTYRSQQNWDYITELHFNDKAKFLNDIIKNGVKNLLSTRYICLRKQKWYTNKLDQVRKQRDGLYKLAKLTNNVKDE</sequence>
<name>A0A8K0G7A6_IGNLU</name>
<gene>
    <name evidence="1" type="ORF">ILUMI_14981</name>
</gene>
<dbReference type="AlphaFoldDB" id="A0A8K0G7A6"/>
<organism evidence="1 2">
    <name type="scientific">Ignelater luminosus</name>
    <name type="common">Cucubano</name>
    <name type="synonym">Pyrophorus luminosus</name>
    <dbReference type="NCBI Taxonomy" id="2038154"/>
    <lineage>
        <taxon>Eukaryota</taxon>
        <taxon>Metazoa</taxon>
        <taxon>Ecdysozoa</taxon>
        <taxon>Arthropoda</taxon>
        <taxon>Hexapoda</taxon>
        <taxon>Insecta</taxon>
        <taxon>Pterygota</taxon>
        <taxon>Neoptera</taxon>
        <taxon>Endopterygota</taxon>
        <taxon>Coleoptera</taxon>
        <taxon>Polyphaga</taxon>
        <taxon>Elateriformia</taxon>
        <taxon>Elateroidea</taxon>
        <taxon>Elateridae</taxon>
        <taxon>Agrypninae</taxon>
        <taxon>Pyrophorini</taxon>
        <taxon>Ignelater</taxon>
    </lineage>
</organism>
<dbReference type="OrthoDB" id="8059033at2759"/>
<dbReference type="Proteomes" id="UP000801492">
    <property type="component" value="Unassembled WGS sequence"/>
</dbReference>
<accession>A0A8K0G7A6</accession>
<comment type="caution">
    <text evidence="1">The sequence shown here is derived from an EMBL/GenBank/DDBJ whole genome shotgun (WGS) entry which is preliminary data.</text>
</comment>